<evidence type="ECO:0000256" key="1">
    <source>
        <dbReference type="SAM" id="MobiDB-lite"/>
    </source>
</evidence>
<feature type="compositionally biased region" description="Basic residues" evidence="1">
    <location>
        <begin position="86"/>
        <end position="99"/>
    </location>
</feature>
<evidence type="ECO:0000313" key="2">
    <source>
        <dbReference type="EMBL" id="SPC85901.1"/>
    </source>
</evidence>
<organism evidence="2">
    <name type="scientific">Fagus sylvatica</name>
    <name type="common">Beechnut</name>
    <dbReference type="NCBI Taxonomy" id="28930"/>
    <lineage>
        <taxon>Eukaryota</taxon>
        <taxon>Viridiplantae</taxon>
        <taxon>Streptophyta</taxon>
        <taxon>Embryophyta</taxon>
        <taxon>Tracheophyta</taxon>
        <taxon>Spermatophyta</taxon>
        <taxon>Magnoliopsida</taxon>
        <taxon>eudicotyledons</taxon>
        <taxon>Gunneridae</taxon>
        <taxon>Pentapetalae</taxon>
        <taxon>rosids</taxon>
        <taxon>fabids</taxon>
        <taxon>Fagales</taxon>
        <taxon>Fagaceae</taxon>
        <taxon>Fagus</taxon>
    </lineage>
</organism>
<proteinExistence type="predicted"/>
<dbReference type="EMBL" id="OIVN01000810">
    <property type="protein sequence ID" value="SPC85901.1"/>
    <property type="molecule type" value="Genomic_DNA"/>
</dbReference>
<feature type="region of interest" description="Disordered" evidence="1">
    <location>
        <begin position="82"/>
        <end position="103"/>
    </location>
</feature>
<name>A0A2N9FG64_FAGSY</name>
<reference evidence="2" key="1">
    <citation type="submission" date="2018-02" db="EMBL/GenBank/DDBJ databases">
        <authorList>
            <person name="Cohen D.B."/>
            <person name="Kent A.D."/>
        </authorList>
    </citation>
    <scope>NUCLEOTIDE SEQUENCE</scope>
</reference>
<feature type="region of interest" description="Disordered" evidence="1">
    <location>
        <begin position="1"/>
        <end position="52"/>
    </location>
</feature>
<protein>
    <submittedName>
        <fullName evidence="2">Uncharacterized protein</fullName>
    </submittedName>
</protein>
<sequence length="156" mass="17477">MRWLVRAKNDWTQAEMAGGESKSGSNESRKITPRPRSNLAGRGDRLEGAEMGLETMGERRRFAMFNAPEQVCQTQVVTDLGLIRPRGSRPRPNRAHGTKAKSEKAHIEAKEMLDAVRGALHVICREMAEIRLGDVEKIHDEAEKDQTEAEVAFDLP</sequence>
<gene>
    <name evidence="2" type="ORF">FSB_LOCUS13783</name>
</gene>
<dbReference type="AlphaFoldDB" id="A0A2N9FG64"/>
<accession>A0A2N9FG64</accession>